<accession>A0A6J5NEM5</accession>
<evidence type="ECO:0000313" key="2">
    <source>
        <dbReference type="EMBL" id="CAB4168626.1"/>
    </source>
</evidence>
<name>A0A6J5NEM5_9CAUD</name>
<dbReference type="EMBL" id="LR796633">
    <property type="protein sequence ID" value="CAB4155971.1"/>
    <property type="molecule type" value="Genomic_DNA"/>
</dbReference>
<sequence>MSLPVNVMARRVLDLVDSPIAGYRIAVWCETPANCTAFYTVVAESDTLAAKEALNRFIDEFDLRKE</sequence>
<evidence type="ECO:0000313" key="1">
    <source>
        <dbReference type="EMBL" id="CAB4155971.1"/>
    </source>
</evidence>
<reference evidence="1" key="1">
    <citation type="submission" date="2020-04" db="EMBL/GenBank/DDBJ databases">
        <authorList>
            <person name="Chiriac C."/>
            <person name="Salcher M."/>
            <person name="Ghai R."/>
            <person name="Kavagutti S V."/>
        </authorList>
    </citation>
    <scope>NUCLEOTIDE SEQUENCE</scope>
</reference>
<dbReference type="EMBL" id="LR797249">
    <property type="protein sequence ID" value="CAB4196018.1"/>
    <property type="molecule type" value="Genomic_DNA"/>
</dbReference>
<organism evidence="1">
    <name type="scientific">uncultured Caudovirales phage</name>
    <dbReference type="NCBI Taxonomy" id="2100421"/>
    <lineage>
        <taxon>Viruses</taxon>
        <taxon>Duplodnaviria</taxon>
        <taxon>Heunggongvirae</taxon>
        <taxon>Uroviricota</taxon>
        <taxon>Caudoviricetes</taxon>
        <taxon>Peduoviridae</taxon>
        <taxon>Maltschvirus</taxon>
        <taxon>Maltschvirus maltsch</taxon>
    </lineage>
</organism>
<evidence type="ECO:0000313" key="4">
    <source>
        <dbReference type="EMBL" id="CAB4196018.1"/>
    </source>
</evidence>
<proteinExistence type="predicted"/>
<gene>
    <name evidence="3" type="ORF">UFOVP1069_17</name>
    <name evidence="4" type="ORF">UFOVP1301_50</name>
    <name evidence="5" type="ORF">UFOVP1415_64</name>
    <name evidence="1" type="ORF">UFOVP663_35</name>
    <name evidence="2" type="ORF">UFOVP894_11</name>
</gene>
<dbReference type="EMBL" id="LR797372">
    <property type="protein sequence ID" value="CAB4211003.1"/>
    <property type="molecule type" value="Genomic_DNA"/>
</dbReference>
<dbReference type="EMBL" id="LR796833">
    <property type="protein sequence ID" value="CAB4168626.1"/>
    <property type="molecule type" value="Genomic_DNA"/>
</dbReference>
<dbReference type="EMBL" id="LR797012">
    <property type="protein sequence ID" value="CAB4181133.1"/>
    <property type="molecule type" value="Genomic_DNA"/>
</dbReference>
<evidence type="ECO:0000313" key="5">
    <source>
        <dbReference type="EMBL" id="CAB4211003.1"/>
    </source>
</evidence>
<protein>
    <submittedName>
        <fullName evidence="1">Uncharacterized protein</fullName>
    </submittedName>
</protein>
<evidence type="ECO:0000313" key="3">
    <source>
        <dbReference type="EMBL" id="CAB4181133.1"/>
    </source>
</evidence>